<evidence type="ECO:0000259" key="7">
    <source>
        <dbReference type="PROSITE" id="PS50118"/>
    </source>
</evidence>
<evidence type="ECO:0000256" key="3">
    <source>
        <dbReference type="ARBA" id="ARBA00023163"/>
    </source>
</evidence>
<comment type="caution">
    <text evidence="8">The sequence shown here is derived from an EMBL/GenBank/DDBJ whole genome shotgun (WGS) entry which is preliminary data.</text>
</comment>
<dbReference type="GO" id="GO:0000978">
    <property type="term" value="F:RNA polymerase II cis-regulatory region sequence-specific DNA binding"/>
    <property type="evidence" value="ECO:0007669"/>
    <property type="project" value="TreeGrafter"/>
</dbReference>
<keyword evidence="3" id="KW-0804">Transcription</keyword>
<dbReference type="GO" id="GO:0030154">
    <property type="term" value="P:cell differentiation"/>
    <property type="evidence" value="ECO:0007669"/>
    <property type="project" value="TreeGrafter"/>
</dbReference>
<dbReference type="PANTHER" id="PTHR10270:SF317">
    <property type="entry name" value="TRANSCRIPTION FACTOR SOX-15-RELATED"/>
    <property type="match status" value="1"/>
</dbReference>
<evidence type="ECO:0000256" key="5">
    <source>
        <dbReference type="PROSITE-ProRule" id="PRU00267"/>
    </source>
</evidence>
<feature type="DNA-binding region" description="HMG box" evidence="5">
    <location>
        <begin position="66"/>
        <end position="134"/>
    </location>
</feature>
<feature type="region of interest" description="Disordered" evidence="6">
    <location>
        <begin position="184"/>
        <end position="203"/>
    </location>
</feature>
<feature type="region of interest" description="Disordered" evidence="6">
    <location>
        <begin position="131"/>
        <end position="171"/>
    </location>
</feature>
<proteinExistence type="predicted"/>
<keyword evidence="2 5" id="KW-0238">DNA-binding</keyword>
<evidence type="ECO:0000256" key="2">
    <source>
        <dbReference type="ARBA" id="ARBA00023125"/>
    </source>
</evidence>
<feature type="compositionally biased region" description="Basic residues" evidence="6">
    <location>
        <begin position="136"/>
        <end position="148"/>
    </location>
</feature>
<protein>
    <submittedName>
        <fullName evidence="8">Putative transcription factor Sox-17-alpha-A-like</fullName>
    </submittedName>
</protein>
<dbReference type="InterPro" id="IPR036910">
    <property type="entry name" value="HMG_box_dom_sf"/>
</dbReference>
<dbReference type="OrthoDB" id="10070820at2759"/>
<dbReference type="SMART" id="SM00398">
    <property type="entry name" value="HMG"/>
    <property type="match status" value="1"/>
</dbReference>
<dbReference type="PANTHER" id="PTHR10270">
    <property type="entry name" value="SOX TRANSCRIPTION FACTOR"/>
    <property type="match status" value="1"/>
</dbReference>
<evidence type="ECO:0000313" key="9">
    <source>
        <dbReference type="Proteomes" id="UP000230750"/>
    </source>
</evidence>
<reference evidence="8 9" key="1">
    <citation type="journal article" date="2017" name="PLoS Biol.">
        <title>The sea cucumber genome provides insights into morphological evolution and visceral regeneration.</title>
        <authorList>
            <person name="Zhang X."/>
            <person name="Sun L."/>
            <person name="Yuan J."/>
            <person name="Sun Y."/>
            <person name="Gao Y."/>
            <person name="Zhang L."/>
            <person name="Li S."/>
            <person name="Dai H."/>
            <person name="Hamel J.F."/>
            <person name="Liu C."/>
            <person name="Yu Y."/>
            <person name="Liu S."/>
            <person name="Lin W."/>
            <person name="Guo K."/>
            <person name="Jin S."/>
            <person name="Xu P."/>
            <person name="Storey K.B."/>
            <person name="Huan P."/>
            <person name="Zhang T."/>
            <person name="Zhou Y."/>
            <person name="Zhang J."/>
            <person name="Lin C."/>
            <person name="Li X."/>
            <person name="Xing L."/>
            <person name="Huo D."/>
            <person name="Sun M."/>
            <person name="Wang L."/>
            <person name="Mercier A."/>
            <person name="Li F."/>
            <person name="Yang H."/>
            <person name="Xiang J."/>
        </authorList>
    </citation>
    <scope>NUCLEOTIDE SEQUENCE [LARGE SCALE GENOMIC DNA]</scope>
    <source>
        <strain evidence="8">Shaxun</strain>
        <tissue evidence="8">Muscle</tissue>
    </source>
</reference>
<keyword evidence="9" id="KW-1185">Reference proteome</keyword>
<dbReference type="Proteomes" id="UP000230750">
    <property type="component" value="Unassembled WGS sequence"/>
</dbReference>
<gene>
    <name evidence="8" type="ORF">BSL78_28840</name>
</gene>
<dbReference type="GO" id="GO:0001228">
    <property type="term" value="F:DNA-binding transcription activator activity, RNA polymerase II-specific"/>
    <property type="evidence" value="ECO:0007669"/>
    <property type="project" value="TreeGrafter"/>
</dbReference>
<dbReference type="AlphaFoldDB" id="A0A2G8JF12"/>
<evidence type="ECO:0000256" key="4">
    <source>
        <dbReference type="ARBA" id="ARBA00023242"/>
    </source>
</evidence>
<dbReference type="SUPFAM" id="SSF47095">
    <property type="entry name" value="HMG-box"/>
    <property type="match status" value="1"/>
</dbReference>
<sequence length="203" mass="23155">MRTVSEMLLPRRHQTQMQVNGGMGVIYNTATGQSTSAAGFLPGSTIDPKSGMDGQFAGRGRREQRIRRPMNAFMVWAKDERKRLADLNPDLHNADLSKLLGKAWRSLSLVDKRPFVEEAERLRLKHMADYPDYKYRPRRRKNKKPRSSKTRDETQTGENPPPTHSKEGLKAEQMTTLMSVLQTPEASRALRRVHKTHSTVAMT</sequence>
<feature type="domain" description="HMG box" evidence="7">
    <location>
        <begin position="66"/>
        <end position="134"/>
    </location>
</feature>
<dbReference type="EMBL" id="MRZV01002209">
    <property type="protein sequence ID" value="PIK34336.1"/>
    <property type="molecule type" value="Genomic_DNA"/>
</dbReference>
<keyword evidence="1" id="KW-0805">Transcription regulation</keyword>
<keyword evidence="4 5" id="KW-0539">Nucleus</keyword>
<dbReference type="CDD" id="cd22032">
    <property type="entry name" value="HMG-box_SoxF"/>
    <property type="match status" value="1"/>
</dbReference>
<evidence type="ECO:0000256" key="1">
    <source>
        <dbReference type="ARBA" id="ARBA00023015"/>
    </source>
</evidence>
<dbReference type="PROSITE" id="PS50118">
    <property type="entry name" value="HMG_BOX_2"/>
    <property type="match status" value="1"/>
</dbReference>
<dbReference type="Gene3D" id="1.10.30.10">
    <property type="entry name" value="High mobility group box domain"/>
    <property type="match status" value="1"/>
</dbReference>
<dbReference type="Pfam" id="PF00505">
    <property type="entry name" value="HMG_box"/>
    <property type="match status" value="1"/>
</dbReference>
<organism evidence="8 9">
    <name type="scientific">Stichopus japonicus</name>
    <name type="common">Sea cucumber</name>
    <dbReference type="NCBI Taxonomy" id="307972"/>
    <lineage>
        <taxon>Eukaryota</taxon>
        <taxon>Metazoa</taxon>
        <taxon>Echinodermata</taxon>
        <taxon>Eleutherozoa</taxon>
        <taxon>Echinozoa</taxon>
        <taxon>Holothuroidea</taxon>
        <taxon>Aspidochirotacea</taxon>
        <taxon>Aspidochirotida</taxon>
        <taxon>Stichopodidae</taxon>
        <taxon>Apostichopus</taxon>
    </lineage>
</organism>
<evidence type="ECO:0000313" key="8">
    <source>
        <dbReference type="EMBL" id="PIK34336.1"/>
    </source>
</evidence>
<dbReference type="GO" id="GO:0005634">
    <property type="term" value="C:nucleus"/>
    <property type="evidence" value="ECO:0007669"/>
    <property type="project" value="UniProtKB-UniRule"/>
</dbReference>
<name>A0A2G8JF12_STIJA</name>
<evidence type="ECO:0000256" key="6">
    <source>
        <dbReference type="SAM" id="MobiDB-lite"/>
    </source>
</evidence>
<dbReference type="InterPro" id="IPR050140">
    <property type="entry name" value="SRY-related_HMG-box_TF-like"/>
</dbReference>
<dbReference type="SMR" id="A0A2G8JF12"/>
<dbReference type="STRING" id="307972.A0A2G8JF12"/>
<accession>A0A2G8JF12</accession>
<dbReference type="InterPro" id="IPR009071">
    <property type="entry name" value="HMG_box_dom"/>
</dbReference>
<dbReference type="FunFam" id="1.10.30.10:FF:000008">
    <property type="entry name" value="transcription factor SOX-7"/>
    <property type="match status" value="1"/>
</dbReference>